<feature type="signal peptide" evidence="2">
    <location>
        <begin position="1"/>
        <end position="19"/>
    </location>
</feature>
<keyword evidence="2" id="KW-0732">Signal</keyword>
<keyword evidence="1" id="KW-0812">Transmembrane</keyword>
<organism evidence="4 5">
    <name type="scientific">Phialemonium atrogriseum</name>
    <dbReference type="NCBI Taxonomy" id="1093897"/>
    <lineage>
        <taxon>Eukaryota</taxon>
        <taxon>Fungi</taxon>
        <taxon>Dikarya</taxon>
        <taxon>Ascomycota</taxon>
        <taxon>Pezizomycotina</taxon>
        <taxon>Sordariomycetes</taxon>
        <taxon>Sordariomycetidae</taxon>
        <taxon>Cephalothecales</taxon>
        <taxon>Cephalothecaceae</taxon>
        <taxon>Phialemonium</taxon>
    </lineage>
</organism>
<dbReference type="RefSeq" id="XP_060283695.1">
    <property type="nucleotide sequence ID" value="XM_060433000.1"/>
</dbReference>
<feature type="transmembrane region" description="Helical" evidence="1">
    <location>
        <begin position="182"/>
        <end position="204"/>
    </location>
</feature>
<evidence type="ECO:0000313" key="4">
    <source>
        <dbReference type="EMBL" id="KAK1767482.1"/>
    </source>
</evidence>
<evidence type="ECO:0000256" key="1">
    <source>
        <dbReference type="SAM" id="Phobius"/>
    </source>
</evidence>
<dbReference type="AlphaFoldDB" id="A0AAJ0C2G0"/>
<keyword evidence="5" id="KW-1185">Reference proteome</keyword>
<protein>
    <recommendedName>
        <fullName evidence="3">WSC domain-containing protein</fullName>
    </recommendedName>
</protein>
<dbReference type="PROSITE" id="PS51212">
    <property type="entry name" value="WSC"/>
    <property type="match status" value="1"/>
</dbReference>
<feature type="domain" description="WSC" evidence="3">
    <location>
        <begin position="37"/>
        <end position="127"/>
    </location>
</feature>
<evidence type="ECO:0000259" key="3">
    <source>
        <dbReference type="PROSITE" id="PS51212"/>
    </source>
</evidence>
<feature type="chain" id="PRO_5042489761" description="WSC domain-containing protein" evidence="2">
    <location>
        <begin position="20"/>
        <end position="275"/>
    </location>
</feature>
<keyword evidence="1" id="KW-1133">Transmembrane helix</keyword>
<dbReference type="Pfam" id="PF01822">
    <property type="entry name" value="WSC"/>
    <property type="match status" value="1"/>
</dbReference>
<keyword evidence="1" id="KW-0472">Membrane</keyword>
<gene>
    <name evidence="4" type="ORF">QBC33DRAFT_69934</name>
</gene>
<dbReference type="Proteomes" id="UP001244011">
    <property type="component" value="Unassembled WGS sequence"/>
</dbReference>
<dbReference type="InterPro" id="IPR002889">
    <property type="entry name" value="WSC_carb-bd"/>
</dbReference>
<sequence length="275" mass="28755">MRSYSIAIAALLAATSAMAATPTKGVEEPSSPAMLNVPVVQGCYSSAGELKYQSTELYNSKSKCASDICFKKGKAVAGTMGGNQCFCGDKYPPKLALANDTDCNLGCSGFDQQACGGSFFWTIYNTGLTLAVKVSSDDVLESASPSSNPSKTGSVVTKPGGIVTVTGIETDKPSGGPNTAGIAAGVVVSVVVVAAIIGGVFFMFRRRRNREIEEEHRRNAAVNAFIHGSKPPTSSGGYSVTDARLDPVMAQRRVSNGSIADNEDYSRRILRVTNA</sequence>
<evidence type="ECO:0000256" key="2">
    <source>
        <dbReference type="SAM" id="SignalP"/>
    </source>
</evidence>
<proteinExistence type="predicted"/>
<dbReference type="EMBL" id="MU839008">
    <property type="protein sequence ID" value="KAK1767482.1"/>
    <property type="molecule type" value="Genomic_DNA"/>
</dbReference>
<name>A0AAJ0C2G0_9PEZI</name>
<evidence type="ECO:0000313" key="5">
    <source>
        <dbReference type="Proteomes" id="UP001244011"/>
    </source>
</evidence>
<dbReference type="SMART" id="SM00321">
    <property type="entry name" value="WSC"/>
    <property type="match status" value="1"/>
</dbReference>
<comment type="caution">
    <text evidence="4">The sequence shown here is derived from an EMBL/GenBank/DDBJ whole genome shotgun (WGS) entry which is preliminary data.</text>
</comment>
<accession>A0AAJ0C2G0</accession>
<reference evidence="4" key="1">
    <citation type="submission" date="2023-06" db="EMBL/GenBank/DDBJ databases">
        <title>Genome-scale phylogeny and comparative genomics of the fungal order Sordariales.</title>
        <authorList>
            <consortium name="Lawrence Berkeley National Laboratory"/>
            <person name="Hensen N."/>
            <person name="Bonometti L."/>
            <person name="Westerberg I."/>
            <person name="Brannstrom I.O."/>
            <person name="Guillou S."/>
            <person name="Cros-Aarteil S."/>
            <person name="Calhoun S."/>
            <person name="Haridas S."/>
            <person name="Kuo A."/>
            <person name="Mondo S."/>
            <person name="Pangilinan J."/>
            <person name="Riley R."/>
            <person name="Labutti K."/>
            <person name="Andreopoulos B."/>
            <person name="Lipzen A."/>
            <person name="Chen C."/>
            <person name="Yanf M."/>
            <person name="Daum C."/>
            <person name="Ng V."/>
            <person name="Clum A."/>
            <person name="Steindorff A."/>
            <person name="Ohm R."/>
            <person name="Martin F."/>
            <person name="Silar P."/>
            <person name="Natvig D."/>
            <person name="Lalanne C."/>
            <person name="Gautier V."/>
            <person name="Ament-Velasquez S.L."/>
            <person name="Kruys A."/>
            <person name="Hutchinson M.I."/>
            <person name="Powell A.J."/>
            <person name="Barry K."/>
            <person name="Miller A.N."/>
            <person name="Grigoriev I.V."/>
            <person name="Debuchy R."/>
            <person name="Gladieux P."/>
            <person name="Thoren M.H."/>
            <person name="Johannesson H."/>
        </authorList>
    </citation>
    <scope>NUCLEOTIDE SEQUENCE</scope>
    <source>
        <strain evidence="4">8032-3</strain>
    </source>
</reference>
<dbReference type="GeneID" id="85316187"/>